<reference evidence="1" key="1">
    <citation type="submission" date="2021-01" db="EMBL/GenBank/DDBJ databases">
        <title>Intestinitalea alba gen. nov., sp. nov., a novel genus of the family Enterobacteriaceae, isolated from the gut of the plastic-eating mealworm Tenebrio molitor L.</title>
        <authorList>
            <person name="Yang Y."/>
        </authorList>
    </citation>
    <scope>NUCLEOTIDE SEQUENCE</scope>
    <source>
        <strain evidence="1">BIT-L3</strain>
    </source>
</reference>
<proteinExistence type="predicted"/>
<dbReference type="AlphaFoldDB" id="A0A8K0V240"/>
<dbReference type="NCBIfam" id="NF046077">
    <property type="entry name" value="LPS_M949_RS01915"/>
    <property type="match status" value="1"/>
</dbReference>
<organism evidence="1 2">
    <name type="scientific">Tenebrionibacter intestinalis</name>
    <dbReference type="NCBI Taxonomy" id="2799638"/>
    <lineage>
        <taxon>Bacteria</taxon>
        <taxon>Pseudomonadati</taxon>
        <taxon>Pseudomonadota</taxon>
        <taxon>Gammaproteobacteria</taxon>
        <taxon>Enterobacterales</taxon>
        <taxon>Enterobacteriaceae</taxon>
        <taxon>Tenebrionibacter/Tenebrionicola group</taxon>
        <taxon>Tenebrionibacter</taxon>
    </lineage>
</organism>
<gene>
    <name evidence="1" type="ORF">JJB97_09600</name>
</gene>
<dbReference type="InterPro" id="IPR058148">
    <property type="entry name" value="M949_RS01915-like_dom"/>
</dbReference>
<name>A0A8K0V240_9ENTR</name>
<accession>A0A8K0V240</accession>
<comment type="caution">
    <text evidence="1">The sequence shown here is derived from an EMBL/GenBank/DDBJ whole genome shotgun (WGS) entry which is preliminary data.</text>
</comment>
<dbReference type="EMBL" id="JAEPBH010000021">
    <property type="protein sequence ID" value="MBK4715583.1"/>
    <property type="molecule type" value="Genomic_DNA"/>
</dbReference>
<protein>
    <submittedName>
        <fullName evidence="1">Uncharacterized protein</fullName>
    </submittedName>
</protein>
<evidence type="ECO:0000313" key="2">
    <source>
        <dbReference type="Proteomes" id="UP000659047"/>
    </source>
</evidence>
<dbReference type="Proteomes" id="UP000659047">
    <property type="component" value="Unassembled WGS sequence"/>
</dbReference>
<evidence type="ECO:0000313" key="1">
    <source>
        <dbReference type="EMBL" id="MBK4715583.1"/>
    </source>
</evidence>
<keyword evidence="2" id="KW-1185">Reference proteome</keyword>
<dbReference type="RefSeq" id="WP_238713805.1">
    <property type="nucleotide sequence ID" value="NZ_JAEPBH010000021.1"/>
</dbReference>
<sequence>MDIVKHRWATILCAALFYPQLLWAGEYKAVWVDAEGKHEVVIATSRQQNSLNMTGSELLNGKARWRLQDKIDSCPAQSEVKVFPGAFDVADVFGDKNNVLLFSYRLSCLGELEPGVIKYLAFYKGKRYELKGLETLRIADYAYGGEKSPQASRALRQNKKLYDYMMSKWKNASTTVIR</sequence>